<evidence type="ECO:0000256" key="1">
    <source>
        <dbReference type="ARBA" id="ARBA00001974"/>
    </source>
</evidence>
<dbReference type="Proteomes" id="UP000715095">
    <property type="component" value="Unassembled WGS sequence"/>
</dbReference>
<evidence type="ECO:0000256" key="5">
    <source>
        <dbReference type="SAM" id="SignalP"/>
    </source>
</evidence>
<keyword evidence="2" id="KW-0285">Flavoprotein</keyword>
<comment type="cofactor">
    <cofactor evidence="1">
        <name>FAD</name>
        <dbReference type="ChEBI" id="CHEBI:57692"/>
    </cofactor>
</comment>
<dbReference type="PROSITE" id="PS51318">
    <property type="entry name" value="TAT"/>
    <property type="match status" value="1"/>
</dbReference>
<keyword evidence="3" id="KW-0274">FAD</keyword>
<sequence length="158" mass="16468">MSSTMTRRSFFAKAAAASTAGFAATISLPASAIEVAAVPAKWDQTFDIVVIGSGGAGFTSAVAAAEAGAKVCILEKNSFVGGNTIVSGGAYNAVVPRRLQEGRHYGQRRAVLRKHDAGGGLSREQRACESSHAECRRSGCLAQAARRRVYGVRLPGLR</sequence>
<dbReference type="PANTHER" id="PTHR43400">
    <property type="entry name" value="FUMARATE REDUCTASE"/>
    <property type="match status" value="1"/>
</dbReference>
<evidence type="ECO:0000259" key="6">
    <source>
        <dbReference type="Pfam" id="PF00890"/>
    </source>
</evidence>
<dbReference type="Pfam" id="PF00890">
    <property type="entry name" value="FAD_binding_2"/>
    <property type="match status" value="1"/>
</dbReference>
<dbReference type="Gene3D" id="3.50.50.60">
    <property type="entry name" value="FAD/NAD(P)-binding domain"/>
    <property type="match status" value="1"/>
</dbReference>
<feature type="non-terminal residue" evidence="7">
    <location>
        <position position="158"/>
    </location>
</feature>
<protein>
    <submittedName>
        <fullName evidence="7">FAD-dependent oxidoreductase</fullName>
    </submittedName>
</protein>
<evidence type="ECO:0000313" key="7">
    <source>
        <dbReference type="EMBL" id="MBM6704980.1"/>
    </source>
</evidence>
<evidence type="ECO:0000313" key="8">
    <source>
        <dbReference type="Proteomes" id="UP000715095"/>
    </source>
</evidence>
<keyword evidence="5" id="KW-0732">Signal</keyword>
<dbReference type="InterPro" id="IPR050315">
    <property type="entry name" value="FAD-oxidoreductase_2"/>
</dbReference>
<comment type="caution">
    <text evidence="7">The sequence shown here is derived from an EMBL/GenBank/DDBJ whole genome shotgun (WGS) entry which is preliminary data.</text>
</comment>
<dbReference type="InterPro" id="IPR003953">
    <property type="entry name" value="FAD-dep_OxRdtase_2_FAD-bd"/>
</dbReference>
<accession>A0ABS2DW93</accession>
<dbReference type="PANTHER" id="PTHR43400:SF7">
    <property type="entry name" value="FAD-DEPENDENT OXIDOREDUCTASE 2 FAD BINDING DOMAIN-CONTAINING PROTEIN"/>
    <property type="match status" value="1"/>
</dbReference>
<feature type="signal peptide" evidence="5">
    <location>
        <begin position="1"/>
        <end position="32"/>
    </location>
</feature>
<dbReference type="SUPFAM" id="SSF51905">
    <property type="entry name" value="FAD/NAD(P)-binding domain"/>
    <property type="match status" value="1"/>
</dbReference>
<organism evidence="7 8">
    <name type="scientific">Sutterella massiliensis</name>
    <dbReference type="NCBI Taxonomy" id="1816689"/>
    <lineage>
        <taxon>Bacteria</taxon>
        <taxon>Pseudomonadati</taxon>
        <taxon>Pseudomonadota</taxon>
        <taxon>Betaproteobacteria</taxon>
        <taxon>Burkholderiales</taxon>
        <taxon>Sutterellaceae</taxon>
        <taxon>Sutterella</taxon>
    </lineage>
</organism>
<reference evidence="7 8" key="1">
    <citation type="journal article" date="2021" name="Sci. Rep.">
        <title>The distribution of antibiotic resistance genes in chicken gut microbiota commensals.</title>
        <authorList>
            <person name="Juricova H."/>
            <person name="Matiasovicova J."/>
            <person name="Kubasova T."/>
            <person name="Cejkova D."/>
            <person name="Rychlik I."/>
        </authorList>
    </citation>
    <scope>NUCLEOTIDE SEQUENCE [LARGE SCALE GENOMIC DNA]</scope>
    <source>
        <strain evidence="7 8">An829</strain>
    </source>
</reference>
<evidence type="ECO:0000256" key="3">
    <source>
        <dbReference type="ARBA" id="ARBA00022827"/>
    </source>
</evidence>
<feature type="domain" description="FAD-dependent oxidoreductase 2 FAD-binding" evidence="6">
    <location>
        <begin position="47"/>
        <end position="101"/>
    </location>
</feature>
<dbReference type="InterPro" id="IPR036188">
    <property type="entry name" value="FAD/NAD-bd_sf"/>
</dbReference>
<keyword evidence="8" id="KW-1185">Reference proteome</keyword>
<evidence type="ECO:0000256" key="2">
    <source>
        <dbReference type="ARBA" id="ARBA00022630"/>
    </source>
</evidence>
<gene>
    <name evidence="7" type="ORF">H6A60_10925</name>
</gene>
<dbReference type="EMBL" id="JACJJC010000037">
    <property type="protein sequence ID" value="MBM6704980.1"/>
    <property type="molecule type" value="Genomic_DNA"/>
</dbReference>
<proteinExistence type="predicted"/>
<keyword evidence="4" id="KW-0560">Oxidoreductase</keyword>
<feature type="chain" id="PRO_5046463724" evidence="5">
    <location>
        <begin position="33"/>
        <end position="158"/>
    </location>
</feature>
<evidence type="ECO:0000256" key="4">
    <source>
        <dbReference type="ARBA" id="ARBA00023002"/>
    </source>
</evidence>
<name>A0ABS2DW93_9BURK</name>
<dbReference type="InterPro" id="IPR006311">
    <property type="entry name" value="TAT_signal"/>
</dbReference>